<dbReference type="PANTHER" id="PTHR11941:SF158">
    <property type="entry name" value="ENOYL-COA HYDRATASE (AFU_ORTHOLOGUE AFUA_2G10650)"/>
    <property type="match status" value="1"/>
</dbReference>
<dbReference type="Proteomes" id="UP000294847">
    <property type="component" value="Chromosome 6"/>
</dbReference>
<name>A0A4P7NPI1_PYROR</name>
<dbReference type="InterPro" id="IPR029045">
    <property type="entry name" value="ClpP/crotonase-like_dom_sf"/>
</dbReference>
<dbReference type="EMBL" id="CP034209">
    <property type="protein sequence ID" value="QBZ64275.1"/>
    <property type="molecule type" value="Genomic_DNA"/>
</dbReference>
<dbReference type="GO" id="GO:0006635">
    <property type="term" value="P:fatty acid beta-oxidation"/>
    <property type="evidence" value="ECO:0007669"/>
    <property type="project" value="TreeGrafter"/>
</dbReference>
<dbReference type="SUPFAM" id="SSF52096">
    <property type="entry name" value="ClpP/crotonase"/>
    <property type="match status" value="1"/>
</dbReference>
<gene>
    <name evidence="1" type="ORF">PoMZ_05970</name>
</gene>
<dbReference type="AlphaFoldDB" id="A0A4P7NPI1"/>
<proteinExistence type="predicted"/>
<dbReference type="Gene3D" id="3.90.226.10">
    <property type="entry name" value="2-enoyl-CoA Hydratase, Chain A, domain 1"/>
    <property type="match status" value="1"/>
</dbReference>
<dbReference type="CDD" id="cd06558">
    <property type="entry name" value="crotonase-like"/>
    <property type="match status" value="1"/>
</dbReference>
<evidence type="ECO:0000313" key="1">
    <source>
        <dbReference type="EMBL" id="QBZ64275.1"/>
    </source>
</evidence>
<dbReference type="InterPro" id="IPR001753">
    <property type="entry name" value="Enoyl-CoA_hydra/iso"/>
</dbReference>
<sequence length="573" mass="61718">MSPPPTFTSPPPEVANTLVTFPSPHVLLATLNRPKQLNAIPTFQHRDMELLWQWYDSEPTLRCAVLTGTGRAFCAGADLRQWNDTHAAAKDGEEPRRHVPISTAGFGGMGNRVGKKPIVIACNGLAFGGGMEMVINADMVVAGTSAKFGLPEAGKGVVVLGGALPRLIRTVGKQRASELTLLGRTGYTAEQMRDWGIVNFVVEEARVLEEALKVAGEVAANSPDSVIVNREGLRLGWEGVGPELGTAMLAQGMFGRIDGGENMQEGVRSFVERRKPKWVDSKLTIPTRDLSTNINLATKCQASTQVDQKCLPRSIRHDVGLADVFVREHHSVQIGESPPAHGPCSLFDGTPGTRPPSGARCDGRGHAGSEGGPGARCALPVDNTAQVVTQSRLLDEAVESSCVGVFPDLGPFFAVCRWWPLNAPAVVALKGHSYDCFYATVDFSHLYFSDDAGTCTTETVERDPSISGDFMASVYVNRVLAGINTCMGTCHGPQYTGAVDQHNSLRDRLYSQARKRSHFFLRRAVDGVQVIGDDCKVGDATRNPGGLQKGIGRWALRDVDDGGTMVARPLRYE</sequence>
<dbReference type="GO" id="GO:0005739">
    <property type="term" value="C:mitochondrion"/>
    <property type="evidence" value="ECO:0007669"/>
    <property type="project" value="TreeGrafter"/>
</dbReference>
<evidence type="ECO:0000313" key="2">
    <source>
        <dbReference type="Proteomes" id="UP000294847"/>
    </source>
</evidence>
<accession>A0A4P7NPI1</accession>
<dbReference type="PANTHER" id="PTHR11941">
    <property type="entry name" value="ENOYL-COA HYDRATASE-RELATED"/>
    <property type="match status" value="1"/>
</dbReference>
<evidence type="ECO:0008006" key="3">
    <source>
        <dbReference type="Google" id="ProtNLM"/>
    </source>
</evidence>
<organism evidence="1 2">
    <name type="scientific">Pyricularia oryzae</name>
    <name type="common">Rice blast fungus</name>
    <name type="synonym">Magnaporthe oryzae</name>
    <dbReference type="NCBI Taxonomy" id="318829"/>
    <lineage>
        <taxon>Eukaryota</taxon>
        <taxon>Fungi</taxon>
        <taxon>Dikarya</taxon>
        <taxon>Ascomycota</taxon>
        <taxon>Pezizomycotina</taxon>
        <taxon>Sordariomycetes</taxon>
        <taxon>Sordariomycetidae</taxon>
        <taxon>Magnaporthales</taxon>
        <taxon>Pyriculariaceae</taxon>
        <taxon>Pyricularia</taxon>
    </lineage>
</organism>
<protein>
    <recommendedName>
        <fullName evidence="3">Carnitinyl-CoA dehydratase</fullName>
    </recommendedName>
</protein>
<dbReference type="Pfam" id="PF00378">
    <property type="entry name" value="ECH_1"/>
    <property type="match status" value="1"/>
</dbReference>
<reference evidence="1 2" key="1">
    <citation type="journal article" date="2019" name="Mol. Biol. Evol.">
        <title>Blast fungal genomes show frequent chromosomal changes, gene gains and losses, and effector gene turnover.</title>
        <authorList>
            <person name="Gomez Luciano L.B."/>
            <person name="Jason Tsai I."/>
            <person name="Chuma I."/>
            <person name="Tosa Y."/>
            <person name="Chen Y.H."/>
            <person name="Li J.Y."/>
            <person name="Li M.Y."/>
            <person name="Jade Lu M.Y."/>
            <person name="Nakayashiki H."/>
            <person name="Li W.H."/>
        </authorList>
    </citation>
    <scope>NUCLEOTIDE SEQUENCE [LARGE SCALE GENOMIC DNA]</scope>
    <source>
        <strain evidence="1">MZ5-1-6</strain>
    </source>
</reference>